<dbReference type="RefSeq" id="WP_257560608.1">
    <property type="nucleotide sequence ID" value="NZ_JANKBY010000214.1"/>
</dbReference>
<dbReference type="Proteomes" id="UP001140817">
    <property type="component" value="Unassembled WGS sequence"/>
</dbReference>
<gene>
    <name evidence="1" type="ORF">NSA58_14160</name>
</gene>
<sequence length="44" mass="5112">MGVSKYYVFGVQYGDAMSGCNYLVDKQIFEVYLYYLGDELQKVN</sequence>
<reference evidence="1" key="1">
    <citation type="submission" date="2022-07" db="EMBL/GenBank/DDBJ databases">
        <title>Enhanced cultured diversity of the mouse gut microbiota enables custom-made synthetic communities.</title>
        <authorList>
            <person name="Afrizal A."/>
        </authorList>
    </citation>
    <scope>NUCLEOTIDE SEQUENCE</scope>
    <source>
        <strain evidence="1">DSM 29186</strain>
    </source>
</reference>
<evidence type="ECO:0000313" key="1">
    <source>
        <dbReference type="EMBL" id="MCR1823931.1"/>
    </source>
</evidence>
<protein>
    <submittedName>
        <fullName evidence="1">Uncharacterized protein</fullName>
    </submittedName>
</protein>
<name>A0A9X2MCY0_9FIRM</name>
<accession>A0A9X2MCY0</accession>
<dbReference type="EMBL" id="JANKBY010000214">
    <property type="protein sequence ID" value="MCR1823931.1"/>
    <property type="molecule type" value="Genomic_DNA"/>
</dbReference>
<evidence type="ECO:0000313" key="2">
    <source>
        <dbReference type="Proteomes" id="UP001140817"/>
    </source>
</evidence>
<organism evidence="1 2">
    <name type="scientific">Terrisporobacter muris</name>
    <dbReference type="NCBI Taxonomy" id="2963284"/>
    <lineage>
        <taxon>Bacteria</taxon>
        <taxon>Bacillati</taxon>
        <taxon>Bacillota</taxon>
        <taxon>Clostridia</taxon>
        <taxon>Peptostreptococcales</taxon>
        <taxon>Peptostreptococcaceae</taxon>
        <taxon>Terrisporobacter</taxon>
    </lineage>
</organism>
<keyword evidence="2" id="KW-1185">Reference proteome</keyword>
<comment type="caution">
    <text evidence="1">The sequence shown here is derived from an EMBL/GenBank/DDBJ whole genome shotgun (WGS) entry which is preliminary data.</text>
</comment>
<dbReference type="AlphaFoldDB" id="A0A9X2MCY0"/>
<proteinExistence type="predicted"/>